<evidence type="ECO:0008006" key="7">
    <source>
        <dbReference type="Google" id="ProtNLM"/>
    </source>
</evidence>
<dbReference type="NCBIfam" id="NF033902">
    <property type="entry name" value="iso_D2_wall_anc"/>
    <property type="match status" value="1"/>
</dbReference>
<dbReference type="PATRIC" id="fig|1291052.5.peg.1730"/>
<gene>
    <name evidence="5" type="ORF">FC18_GL001691</name>
</gene>
<name>A0A0R1ZJ60_9LACO</name>
<dbReference type="NCBIfam" id="TIGR04226">
    <property type="entry name" value="RrgB_K2N_iso_D2"/>
    <property type="match status" value="1"/>
</dbReference>
<evidence type="ECO:0000256" key="1">
    <source>
        <dbReference type="SAM" id="Phobius"/>
    </source>
</evidence>
<dbReference type="InterPro" id="IPR013783">
    <property type="entry name" value="Ig-like_fold"/>
</dbReference>
<keyword evidence="2" id="KW-0732">Signal</keyword>
<keyword evidence="6" id="KW-1185">Reference proteome</keyword>
<feature type="signal peptide" evidence="2">
    <location>
        <begin position="1"/>
        <end position="21"/>
    </location>
</feature>
<organism evidence="5 6">
    <name type="scientific">Lacticaseibacillus sharpeae JCM 1186 = DSM 20505</name>
    <dbReference type="NCBI Taxonomy" id="1291052"/>
    <lineage>
        <taxon>Bacteria</taxon>
        <taxon>Bacillati</taxon>
        <taxon>Bacillota</taxon>
        <taxon>Bacilli</taxon>
        <taxon>Lactobacillales</taxon>
        <taxon>Lactobacillaceae</taxon>
        <taxon>Lacticaseibacillus</taxon>
    </lineage>
</organism>
<evidence type="ECO:0000259" key="3">
    <source>
        <dbReference type="Pfam" id="PF16555"/>
    </source>
</evidence>
<dbReference type="STRING" id="1291052.FC18_GL001691"/>
<evidence type="ECO:0000313" key="5">
    <source>
        <dbReference type="EMBL" id="KRM54984.1"/>
    </source>
</evidence>
<dbReference type="InterPro" id="IPR032364">
    <property type="entry name" value="GramPos_pilinD1_N"/>
</dbReference>
<dbReference type="InterPro" id="IPR048052">
    <property type="entry name" value="FM1-like"/>
</dbReference>
<dbReference type="InterPro" id="IPR041033">
    <property type="entry name" value="SpaA_PFL_dom_1"/>
</dbReference>
<feature type="transmembrane region" description="Helical" evidence="1">
    <location>
        <begin position="475"/>
        <end position="502"/>
    </location>
</feature>
<keyword evidence="1" id="KW-0812">Transmembrane</keyword>
<reference evidence="5 6" key="1">
    <citation type="journal article" date="2015" name="Genome Announc.">
        <title>Expanding the biotechnology potential of lactobacilli through comparative genomics of 213 strains and associated genera.</title>
        <authorList>
            <person name="Sun Z."/>
            <person name="Harris H.M."/>
            <person name="McCann A."/>
            <person name="Guo C."/>
            <person name="Argimon S."/>
            <person name="Zhang W."/>
            <person name="Yang X."/>
            <person name="Jeffery I.B."/>
            <person name="Cooney J.C."/>
            <person name="Kagawa T.F."/>
            <person name="Liu W."/>
            <person name="Song Y."/>
            <person name="Salvetti E."/>
            <person name="Wrobel A."/>
            <person name="Rasinkangas P."/>
            <person name="Parkhill J."/>
            <person name="Rea M.C."/>
            <person name="O'Sullivan O."/>
            <person name="Ritari J."/>
            <person name="Douillard F.P."/>
            <person name="Paul Ross R."/>
            <person name="Yang R."/>
            <person name="Briner A.E."/>
            <person name="Felis G.E."/>
            <person name="de Vos W.M."/>
            <person name="Barrangou R."/>
            <person name="Klaenhammer T.R."/>
            <person name="Caufield P.W."/>
            <person name="Cui Y."/>
            <person name="Zhang H."/>
            <person name="O'Toole P.W."/>
        </authorList>
    </citation>
    <scope>NUCLEOTIDE SEQUENCE [LARGE SCALE GENOMIC DNA]</scope>
    <source>
        <strain evidence="5 6">DSM 20505</strain>
    </source>
</reference>
<dbReference type="Pfam" id="PF16555">
    <property type="entry name" value="GramPos_pilinD1"/>
    <property type="match status" value="1"/>
</dbReference>
<comment type="caution">
    <text evidence="5">The sequence shown here is derived from an EMBL/GenBank/DDBJ whole genome shotgun (WGS) entry which is preliminary data.</text>
</comment>
<dbReference type="Gene3D" id="2.60.40.740">
    <property type="match status" value="1"/>
</dbReference>
<feature type="domain" description="SpaA-like prealbumin fold" evidence="4">
    <location>
        <begin position="348"/>
        <end position="461"/>
    </location>
</feature>
<feature type="domain" description="Gram-positive pilin subunit D1 N-terminal" evidence="3">
    <location>
        <begin position="25"/>
        <end position="178"/>
    </location>
</feature>
<protein>
    <recommendedName>
        <fullName evidence="7">Cell wall surface anchor family protein</fullName>
    </recommendedName>
</protein>
<feature type="chain" id="PRO_5006414385" description="Cell wall surface anchor family protein" evidence="2">
    <location>
        <begin position="22"/>
        <end position="508"/>
    </location>
</feature>
<dbReference type="Gene3D" id="2.60.40.10">
    <property type="entry name" value="Immunoglobulins"/>
    <property type="match status" value="2"/>
</dbReference>
<keyword evidence="1" id="KW-1133">Transmembrane helix</keyword>
<sequence length="508" mass="54883">MVLTVLLGTFASLIGATTVKADDATTVTFNIHKRATREGKQVENNGIDQPDIDDQGPVKGAGFDIYNVTQLFYSKYDGTNAKAIENTLQSNPNEVISSSKAVDTQTTNDDGDAIFSNLPTKTTITNDGHQVERDSVYAFVESTTPENFATSAMMIVALPVKNADRTQTLSEINLYPKDSMLTKQIQNPKEDGQYQIGDTLTYEVTLPIPADITSTNHDGTAQYQQLLVGDSMSDVGATFGAITKMTVDGEDAMALKDAGQFTNKQDGADLSTTPESWTLDFSDLASSKYAALAPYAGKTLIIDYTVTLNQYAQGGHNLDNELTFNFGHTPNEHTLKTVVPLVPFGGHRFSKVDSSNTDEKLGGAEFYLVNANGEYASFKFANDAQPTDGNYNPESITWVASRDGATKFTTSSEKETLGNLTINDLKYGNYKLIETKAPDGYALPASATTNFTVDKTEIEKTELISIKNTKEPGTILPMTGGMGFILFALVGLALFGAGFIVMKRGKEA</sequence>
<dbReference type="AlphaFoldDB" id="A0A0R1ZJ60"/>
<dbReference type="InterPro" id="IPR026466">
    <property type="entry name" value="Fim_isopep_form_D2_dom"/>
</dbReference>
<keyword evidence="1" id="KW-0472">Membrane</keyword>
<proteinExistence type="predicted"/>
<evidence type="ECO:0000313" key="6">
    <source>
        <dbReference type="Proteomes" id="UP000051679"/>
    </source>
</evidence>
<dbReference type="NCBIfam" id="TIGR01167">
    <property type="entry name" value="LPXTG_anchor"/>
    <property type="match status" value="1"/>
</dbReference>
<dbReference type="Proteomes" id="UP000051679">
    <property type="component" value="Unassembled WGS sequence"/>
</dbReference>
<accession>A0A0R1ZJ60</accession>
<evidence type="ECO:0000259" key="4">
    <source>
        <dbReference type="Pfam" id="PF17802"/>
    </source>
</evidence>
<evidence type="ECO:0000256" key="2">
    <source>
        <dbReference type="SAM" id="SignalP"/>
    </source>
</evidence>
<dbReference type="EMBL" id="AYYO01000037">
    <property type="protein sequence ID" value="KRM54984.1"/>
    <property type="molecule type" value="Genomic_DNA"/>
</dbReference>
<dbReference type="Pfam" id="PF17802">
    <property type="entry name" value="SpaA"/>
    <property type="match status" value="1"/>
</dbReference>